<gene>
    <name evidence="1" type="ORF">AMECASPLE_000636</name>
</gene>
<protein>
    <submittedName>
        <fullName evidence="1">Uncharacterized protein</fullName>
    </submittedName>
</protein>
<evidence type="ECO:0000313" key="2">
    <source>
        <dbReference type="Proteomes" id="UP001469553"/>
    </source>
</evidence>
<comment type="caution">
    <text evidence="1">The sequence shown here is derived from an EMBL/GenBank/DDBJ whole genome shotgun (WGS) entry which is preliminary data.</text>
</comment>
<sequence>MTRFLPRWKVVSGGSSLLSVAEEKSCVKTIERAFELVKSSVIKRCRSLRTFQTWTGQTSSGSCSKIATMDALSPFFRMRMGLLNPGCLSKM</sequence>
<dbReference type="EMBL" id="JAHRIP010084658">
    <property type="protein sequence ID" value="MEQ2313317.1"/>
    <property type="molecule type" value="Genomic_DNA"/>
</dbReference>
<accession>A0ABV1A439</accession>
<name>A0ABV1A439_9TELE</name>
<reference evidence="1 2" key="1">
    <citation type="submission" date="2021-06" db="EMBL/GenBank/DDBJ databases">
        <authorList>
            <person name="Palmer J.M."/>
        </authorList>
    </citation>
    <scope>NUCLEOTIDE SEQUENCE [LARGE SCALE GENOMIC DNA]</scope>
    <source>
        <strain evidence="1 2">AS_MEX2019</strain>
        <tissue evidence="1">Muscle</tissue>
    </source>
</reference>
<keyword evidence="2" id="KW-1185">Reference proteome</keyword>
<dbReference type="Proteomes" id="UP001469553">
    <property type="component" value="Unassembled WGS sequence"/>
</dbReference>
<evidence type="ECO:0000313" key="1">
    <source>
        <dbReference type="EMBL" id="MEQ2313317.1"/>
    </source>
</evidence>
<proteinExistence type="predicted"/>
<organism evidence="1 2">
    <name type="scientific">Ameca splendens</name>
    <dbReference type="NCBI Taxonomy" id="208324"/>
    <lineage>
        <taxon>Eukaryota</taxon>
        <taxon>Metazoa</taxon>
        <taxon>Chordata</taxon>
        <taxon>Craniata</taxon>
        <taxon>Vertebrata</taxon>
        <taxon>Euteleostomi</taxon>
        <taxon>Actinopterygii</taxon>
        <taxon>Neopterygii</taxon>
        <taxon>Teleostei</taxon>
        <taxon>Neoteleostei</taxon>
        <taxon>Acanthomorphata</taxon>
        <taxon>Ovalentaria</taxon>
        <taxon>Atherinomorphae</taxon>
        <taxon>Cyprinodontiformes</taxon>
        <taxon>Goodeidae</taxon>
        <taxon>Ameca</taxon>
    </lineage>
</organism>